<organism evidence="8 9">
    <name type="scientific">Nitrospirillum amazonense</name>
    <dbReference type="NCBI Taxonomy" id="28077"/>
    <lineage>
        <taxon>Bacteria</taxon>
        <taxon>Pseudomonadati</taxon>
        <taxon>Pseudomonadota</taxon>
        <taxon>Alphaproteobacteria</taxon>
        <taxon>Rhodospirillales</taxon>
        <taxon>Azospirillaceae</taxon>
        <taxon>Nitrospirillum</taxon>
    </lineage>
</organism>
<reference evidence="8 9" key="1">
    <citation type="submission" date="2019-06" db="EMBL/GenBank/DDBJ databases">
        <title>Genomic Encyclopedia of Type Strains, Phase IV (KMG-V): Genome sequencing to study the core and pangenomes of soil and plant-associated prokaryotes.</title>
        <authorList>
            <person name="Whitman W."/>
        </authorList>
    </citation>
    <scope>NUCLEOTIDE SEQUENCE [LARGE SCALE GENOMIC DNA]</scope>
    <source>
        <strain evidence="8 9">BR 11865</strain>
    </source>
</reference>
<dbReference type="InterPro" id="IPR006659">
    <property type="entry name" value="Arsenate_reductase"/>
</dbReference>
<dbReference type="InterPro" id="IPR000182">
    <property type="entry name" value="GNAT_dom"/>
</dbReference>
<dbReference type="InterPro" id="IPR016181">
    <property type="entry name" value="Acyl_CoA_acyltransferase"/>
</dbReference>
<dbReference type="EC" id="1.20.4.1" evidence="4"/>
<evidence type="ECO:0000256" key="1">
    <source>
        <dbReference type="ARBA" id="ARBA00007198"/>
    </source>
</evidence>
<proteinExistence type="inferred from homology"/>
<dbReference type="PROSITE" id="PS51186">
    <property type="entry name" value="GNAT"/>
    <property type="match status" value="1"/>
</dbReference>
<dbReference type="GO" id="GO:0046685">
    <property type="term" value="P:response to arsenic-containing substance"/>
    <property type="evidence" value="ECO:0007669"/>
    <property type="project" value="UniProtKB-KW"/>
</dbReference>
<dbReference type="CDD" id="cd04301">
    <property type="entry name" value="NAT_SF"/>
    <property type="match status" value="1"/>
</dbReference>
<dbReference type="Gene3D" id="3.40.30.10">
    <property type="entry name" value="Glutaredoxin"/>
    <property type="match status" value="1"/>
</dbReference>
<comment type="similarity">
    <text evidence="1 6">Belongs to the ArsC family.</text>
</comment>
<evidence type="ECO:0000259" key="7">
    <source>
        <dbReference type="PROSITE" id="PS51186"/>
    </source>
</evidence>
<dbReference type="PROSITE" id="PS51353">
    <property type="entry name" value="ARSC"/>
    <property type="match status" value="1"/>
</dbReference>
<dbReference type="InterPro" id="IPR036249">
    <property type="entry name" value="Thioredoxin-like_sf"/>
</dbReference>
<dbReference type="Proteomes" id="UP000316545">
    <property type="component" value="Unassembled WGS sequence"/>
</dbReference>
<dbReference type="Pfam" id="PF00583">
    <property type="entry name" value="Acetyltransf_1"/>
    <property type="match status" value="1"/>
</dbReference>
<keyword evidence="3" id="KW-0560">Oxidoreductase</keyword>
<evidence type="ECO:0000256" key="2">
    <source>
        <dbReference type="ARBA" id="ARBA00022849"/>
    </source>
</evidence>
<dbReference type="AlphaFoldDB" id="A0A560G315"/>
<dbReference type="GO" id="GO:0016747">
    <property type="term" value="F:acyltransferase activity, transferring groups other than amino-acyl groups"/>
    <property type="evidence" value="ECO:0007669"/>
    <property type="project" value="InterPro"/>
</dbReference>
<evidence type="ECO:0000256" key="3">
    <source>
        <dbReference type="ARBA" id="ARBA00023002"/>
    </source>
</evidence>
<gene>
    <name evidence="8" type="ORF">FBZ88_1056</name>
</gene>
<dbReference type="NCBIfam" id="NF040501">
    <property type="entry name" value="resist_ArsN2"/>
    <property type="match status" value="1"/>
</dbReference>
<dbReference type="Gene3D" id="3.40.630.30">
    <property type="match status" value="1"/>
</dbReference>
<dbReference type="SUPFAM" id="SSF55729">
    <property type="entry name" value="Acyl-CoA N-acyltransferases (Nat)"/>
    <property type="match status" value="1"/>
</dbReference>
<dbReference type="Pfam" id="PF03960">
    <property type="entry name" value="ArsC"/>
    <property type="match status" value="1"/>
</dbReference>
<keyword evidence="9" id="KW-1185">Reference proteome</keyword>
<evidence type="ECO:0000313" key="8">
    <source>
        <dbReference type="EMBL" id="TWB28287.1"/>
    </source>
</evidence>
<name>A0A560G315_9PROT</name>
<evidence type="ECO:0000256" key="4">
    <source>
        <dbReference type="ARBA" id="ARBA00038969"/>
    </source>
</evidence>
<dbReference type="RefSeq" id="WP_145616431.1">
    <property type="nucleotide sequence ID" value="NZ_VITO01000005.1"/>
</dbReference>
<dbReference type="NCBIfam" id="TIGR00014">
    <property type="entry name" value="arsC"/>
    <property type="match status" value="1"/>
</dbReference>
<dbReference type="PANTHER" id="PTHR30041">
    <property type="entry name" value="ARSENATE REDUCTASE"/>
    <property type="match status" value="1"/>
</dbReference>
<feature type="domain" description="N-acetyltransferase" evidence="7">
    <location>
        <begin position="103"/>
        <end position="275"/>
    </location>
</feature>
<dbReference type="InterPro" id="IPR006660">
    <property type="entry name" value="Arsenate_reductase-like"/>
</dbReference>
<dbReference type="SUPFAM" id="SSF52833">
    <property type="entry name" value="Thioredoxin-like"/>
    <property type="match status" value="1"/>
</dbReference>
<dbReference type="CDD" id="cd03034">
    <property type="entry name" value="ArsC_ArsC"/>
    <property type="match status" value="1"/>
</dbReference>
<dbReference type="GO" id="GO:0008794">
    <property type="term" value="F:arsenate reductase (glutaredoxin) activity"/>
    <property type="evidence" value="ECO:0007669"/>
    <property type="project" value="UniProtKB-EC"/>
</dbReference>
<dbReference type="PANTHER" id="PTHR30041:SF5">
    <property type="entry name" value="ARSENATE REDUCTASE-RELATED"/>
    <property type="match status" value="1"/>
</dbReference>
<evidence type="ECO:0000256" key="5">
    <source>
        <dbReference type="ARBA" id="ARBA00039879"/>
    </source>
</evidence>
<keyword evidence="2" id="KW-0059">Arsenical resistance</keyword>
<sequence>MSTITIYHNPGCGTSRNVLAMIRQTGAEPEVIEYLKVPPSREELADLIRRAGLTVRQVLRRKGTPYAELGLDDPKWTDDDLLNFMMAHPVLINRPIVVTPRGVTLCRPSDVVLDLLPDLPHADFDKEEGAPFLVDEPIPATDSGLVAALTAAGLPVEDLTNGEGRFFAYQTLGGTPAGYGGYLSLGSDILVRSITVPETMRGKGVGRNLVTLLLRRAWEEGHQRAWLLTTSAGGFFEKAGFKPVARDQAPATVLATPQAQGLCPSTATLLSRTITV</sequence>
<dbReference type="EMBL" id="VITO01000005">
    <property type="protein sequence ID" value="TWB28287.1"/>
    <property type="molecule type" value="Genomic_DNA"/>
</dbReference>
<evidence type="ECO:0000256" key="6">
    <source>
        <dbReference type="PROSITE-ProRule" id="PRU01282"/>
    </source>
</evidence>
<evidence type="ECO:0000313" key="9">
    <source>
        <dbReference type="Proteomes" id="UP000316545"/>
    </source>
</evidence>
<accession>A0A560G315</accession>
<protein>
    <recommendedName>
        <fullName evidence="5">Arsenate reductase</fullName>
        <ecNumber evidence="4">1.20.4.1</ecNumber>
    </recommendedName>
</protein>
<comment type="caution">
    <text evidence="8">The sequence shown here is derived from an EMBL/GenBank/DDBJ whole genome shotgun (WGS) entry which is preliminary data.</text>
</comment>